<evidence type="ECO:0000256" key="7">
    <source>
        <dbReference type="SAM" id="MobiDB-lite"/>
    </source>
</evidence>
<keyword evidence="5 8" id="KW-1133">Transmembrane helix</keyword>
<evidence type="ECO:0000256" key="4">
    <source>
        <dbReference type="ARBA" id="ARBA00022692"/>
    </source>
</evidence>
<feature type="transmembrane region" description="Helical" evidence="8">
    <location>
        <begin position="379"/>
        <end position="396"/>
    </location>
</feature>
<feature type="region of interest" description="Disordered" evidence="7">
    <location>
        <begin position="1"/>
        <end position="39"/>
    </location>
</feature>
<feature type="transmembrane region" description="Helical" evidence="8">
    <location>
        <begin position="178"/>
        <end position="196"/>
    </location>
</feature>
<accession>A0ABP7D592</accession>
<evidence type="ECO:0000256" key="6">
    <source>
        <dbReference type="ARBA" id="ARBA00023136"/>
    </source>
</evidence>
<dbReference type="Gene3D" id="3.10.20.90">
    <property type="entry name" value="Phosphatidylinositol 3-kinase Catalytic Subunit, Chain A, domain 1"/>
    <property type="match status" value="1"/>
</dbReference>
<evidence type="ECO:0000259" key="9">
    <source>
        <dbReference type="Pfam" id="PF19053"/>
    </source>
</evidence>
<feature type="transmembrane region" description="Helical" evidence="8">
    <location>
        <begin position="433"/>
        <end position="452"/>
    </location>
</feature>
<evidence type="ECO:0000256" key="3">
    <source>
        <dbReference type="ARBA" id="ARBA00022475"/>
    </source>
</evidence>
<sequence length="496" mass="49929">MHDSLSTLQAPGRDGGPRRAGTEAAAAAGGRSNTTTSVQPYTRVTLVGERRRLDLVLPSTAEIGTLMPQILRLLGDTPGERVASKILLTDTGAPLPAHTTLAEAGVADGAVLSLHNNYDAPPPAVVYDVTDAVVDESERTASPWTRTHLLVASGVAAGLGVLLGLWTLTSTYAGGRAWWILLAVGAALLVTGAALVRTHRPVSATLQVLGAVVAALGVWNAGWLPVGVAALAAALVGTLLIGGLAPLAPRPPAVYATAGVAGGLTALWAAAALLSVWAVGTSGAEPAAADPLVGTAAIAGIGSVAALGLLPTLALNASGLARLDDLRAQGAEIARGHALDAIRAAHSALRWSTVVAAASVGAALVLLASGGPADDARAGLVWTVPLALVLAAATGLRARSFPLAVQRYALYAAAVLGVVATAARLAAAFPERTWLVAVVLVVLGVLAGLGLVTRLAEHTQARLRQLASRVEALTALASVPLAVGYFGVFHLLLNSF</sequence>
<feature type="transmembrane region" description="Helical" evidence="8">
    <location>
        <begin position="203"/>
        <end position="222"/>
    </location>
</feature>
<dbReference type="InterPro" id="IPR044049">
    <property type="entry name" value="EccD_transm"/>
</dbReference>
<dbReference type="Pfam" id="PF08817">
    <property type="entry name" value="YukD"/>
    <property type="match status" value="1"/>
</dbReference>
<keyword evidence="6 8" id="KW-0472">Membrane</keyword>
<keyword evidence="4 8" id="KW-0812">Transmembrane</keyword>
<feature type="transmembrane region" description="Helical" evidence="8">
    <location>
        <begin position="408"/>
        <end position="427"/>
    </location>
</feature>
<feature type="transmembrane region" description="Helical" evidence="8">
    <location>
        <begin position="348"/>
        <end position="367"/>
    </location>
</feature>
<evidence type="ECO:0000256" key="2">
    <source>
        <dbReference type="ARBA" id="ARBA00006162"/>
    </source>
</evidence>
<feature type="compositionally biased region" description="Low complexity" evidence="7">
    <location>
        <begin position="22"/>
        <end position="31"/>
    </location>
</feature>
<dbReference type="InterPro" id="IPR024962">
    <property type="entry name" value="YukD-like"/>
</dbReference>
<dbReference type="NCBIfam" id="TIGR03920">
    <property type="entry name" value="T7SS_EccD"/>
    <property type="match status" value="1"/>
</dbReference>
<evidence type="ECO:0000256" key="8">
    <source>
        <dbReference type="SAM" id="Phobius"/>
    </source>
</evidence>
<dbReference type="EMBL" id="BAABCJ010000001">
    <property type="protein sequence ID" value="GAA3699454.1"/>
    <property type="molecule type" value="Genomic_DNA"/>
</dbReference>
<name>A0ABP7D592_9MICC</name>
<feature type="transmembrane region" description="Helical" evidence="8">
    <location>
        <begin position="149"/>
        <end position="166"/>
    </location>
</feature>
<comment type="similarity">
    <text evidence="2">Belongs to the EccD/Snm4 family.</text>
</comment>
<feature type="transmembrane region" description="Helical" evidence="8">
    <location>
        <begin position="473"/>
        <end position="493"/>
    </location>
</feature>
<reference evidence="11" key="1">
    <citation type="journal article" date="2019" name="Int. J. Syst. Evol. Microbiol.">
        <title>The Global Catalogue of Microorganisms (GCM) 10K type strain sequencing project: providing services to taxonomists for standard genome sequencing and annotation.</title>
        <authorList>
            <consortium name="The Broad Institute Genomics Platform"/>
            <consortium name="The Broad Institute Genome Sequencing Center for Infectious Disease"/>
            <person name="Wu L."/>
            <person name="Ma J."/>
        </authorList>
    </citation>
    <scope>NUCLEOTIDE SEQUENCE [LARGE SCALE GENOMIC DNA]</scope>
    <source>
        <strain evidence="11">JCM 16961</strain>
    </source>
</reference>
<evidence type="ECO:0000256" key="5">
    <source>
        <dbReference type="ARBA" id="ARBA00022989"/>
    </source>
</evidence>
<feature type="transmembrane region" description="Helical" evidence="8">
    <location>
        <begin position="228"/>
        <end position="247"/>
    </location>
</feature>
<comment type="caution">
    <text evidence="10">The sequence shown here is derived from an EMBL/GenBank/DDBJ whole genome shotgun (WGS) entry which is preliminary data.</text>
</comment>
<proteinExistence type="inferred from homology"/>
<dbReference type="Pfam" id="PF19053">
    <property type="entry name" value="EccD"/>
    <property type="match status" value="1"/>
</dbReference>
<feature type="domain" description="EccD-like transmembrane" evidence="9">
    <location>
        <begin position="145"/>
        <end position="492"/>
    </location>
</feature>
<feature type="transmembrane region" description="Helical" evidence="8">
    <location>
        <begin position="254"/>
        <end position="280"/>
    </location>
</feature>
<keyword evidence="3" id="KW-1003">Cell membrane</keyword>
<dbReference type="Proteomes" id="UP001501536">
    <property type="component" value="Unassembled WGS sequence"/>
</dbReference>
<keyword evidence="11" id="KW-1185">Reference proteome</keyword>
<dbReference type="InterPro" id="IPR006707">
    <property type="entry name" value="T7SS_EccD"/>
</dbReference>
<organism evidence="10 11">
    <name type="scientific">Zhihengliuella alba</name>
    <dbReference type="NCBI Taxonomy" id="547018"/>
    <lineage>
        <taxon>Bacteria</taxon>
        <taxon>Bacillati</taxon>
        <taxon>Actinomycetota</taxon>
        <taxon>Actinomycetes</taxon>
        <taxon>Micrococcales</taxon>
        <taxon>Micrococcaceae</taxon>
        <taxon>Zhihengliuella</taxon>
    </lineage>
</organism>
<evidence type="ECO:0000313" key="10">
    <source>
        <dbReference type="EMBL" id="GAA3699454.1"/>
    </source>
</evidence>
<feature type="transmembrane region" description="Helical" evidence="8">
    <location>
        <begin position="292"/>
        <end position="317"/>
    </location>
</feature>
<comment type="subcellular location">
    <subcellularLocation>
        <location evidence="1">Cell membrane</location>
        <topology evidence="1">Multi-pass membrane protein</topology>
    </subcellularLocation>
</comment>
<protein>
    <recommendedName>
        <fullName evidence="9">EccD-like transmembrane domain-containing protein</fullName>
    </recommendedName>
</protein>
<gene>
    <name evidence="10" type="ORF">GCM10022377_10580</name>
</gene>
<evidence type="ECO:0000256" key="1">
    <source>
        <dbReference type="ARBA" id="ARBA00004651"/>
    </source>
</evidence>
<evidence type="ECO:0000313" key="11">
    <source>
        <dbReference type="Proteomes" id="UP001501536"/>
    </source>
</evidence>